<evidence type="ECO:0000259" key="1">
    <source>
        <dbReference type="Pfam" id="PF00144"/>
    </source>
</evidence>
<dbReference type="PANTHER" id="PTHR46825:SF9">
    <property type="entry name" value="BETA-LACTAMASE-RELATED DOMAIN-CONTAINING PROTEIN"/>
    <property type="match status" value="1"/>
</dbReference>
<organism evidence="2 3">
    <name type="scientific">Zeaxanthinibacter enoshimensis</name>
    <dbReference type="NCBI Taxonomy" id="392009"/>
    <lineage>
        <taxon>Bacteria</taxon>
        <taxon>Pseudomonadati</taxon>
        <taxon>Bacteroidota</taxon>
        <taxon>Flavobacteriia</taxon>
        <taxon>Flavobacteriales</taxon>
        <taxon>Flavobacteriaceae</taxon>
        <taxon>Zeaxanthinibacter</taxon>
    </lineage>
</organism>
<accession>A0A4V3D424</accession>
<dbReference type="EMBL" id="SNYI01000001">
    <property type="protein sequence ID" value="TDQ32661.1"/>
    <property type="molecule type" value="Genomic_DNA"/>
</dbReference>
<feature type="domain" description="Beta-lactamase-related" evidence="1">
    <location>
        <begin position="53"/>
        <end position="370"/>
    </location>
</feature>
<gene>
    <name evidence="2" type="ORF">CLV82_0494</name>
</gene>
<sequence length="398" mass="44918">MNTFNTVLPPVKIYVMKKLILLLFIVTVACKQDGKKKQLLAQERLAELEIKLDSIFEQVVKPGDPGAALMVAYEGEILIGKGYGLKNLKTKDPITVNTNMRMGSVSKQFTALAVLALVDQGKLSLSDTVYNIYPYDVFRNVTIEQLLHHTSGLADAEEAFFTEWDSTRIAQNKDVVDFYEKNPPSQSDPGTQWQYNNGTYELLAAIVEEVSGQDFADFSREHVFKKAGMNRTHFFNLAKPTEIKKRAYCYEKDSLGQWQEVDGHYLNGLLGAGGMYTSISDYFSYTQALRSKSIVSPETHEYIFTTTDIPIPVGEGEALAFLEGKKSFYAKGWEVSEDLATHGGGWFGTNTFVIHHLQRPLDIAIFMNNDRLFSSSLIEDTYQAVMTYLQEQNDREHN</sequence>
<dbReference type="PANTHER" id="PTHR46825">
    <property type="entry name" value="D-ALANYL-D-ALANINE-CARBOXYPEPTIDASE/ENDOPEPTIDASE AMPH"/>
    <property type="match status" value="1"/>
</dbReference>
<evidence type="ECO:0000313" key="2">
    <source>
        <dbReference type="EMBL" id="TDQ32661.1"/>
    </source>
</evidence>
<evidence type="ECO:0000313" key="3">
    <source>
        <dbReference type="Proteomes" id="UP000295468"/>
    </source>
</evidence>
<dbReference type="AlphaFoldDB" id="A0A4V3D424"/>
<comment type="caution">
    <text evidence="2">The sequence shown here is derived from an EMBL/GenBank/DDBJ whole genome shotgun (WGS) entry which is preliminary data.</text>
</comment>
<dbReference type="SUPFAM" id="SSF56601">
    <property type="entry name" value="beta-lactamase/transpeptidase-like"/>
    <property type="match status" value="1"/>
</dbReference>
<dbReference type="Proteomes" id="UP000295468">
    <property type="component" value="Unassembled WGS sequence"/>
</dbReference>
<name>A0A4V3D424_9FLAO</name>
<dbReference type="OrthoDB" id="9793489at2"/>
<dbReference type="Pfam" id="PF00144">
    <property type="entry name" value="Beta-lactamase"/>
    <property type="match status" value="1"/>
</dbReference>
<dbReference type="Gene3D" id="3.40.710.10">
    <property type="entry name" value="DD-peptidase/beta-lactamase superfamily"/>
    <property type="match status" value="1"/>
</dbReference>
<protein>
    <submittedName>
        <fullName evidence="2">CubicO group peptidase (Beta-lactamase class C family)</fullName>
    </submittedName>
</protein>
<proteinExistence type="predicted"/>
<keyword evidence="3" id="KW-1185">Reference proteome</keyword>
<dbReference type="InterPro" id="IPR050491">
    <property type="entry name" value="AmpC-like"/>
</dbReference>
<reference evidence="2 3" key="1">
    <citation type="submission" date="2019-03" db="EMBL/GenBank/DDBJ databases">
        <title>Genomic Encyclopedia of Archaeal and Bacterial Type Strains, Phase II (KMG-II): from individual species to whole genera.</title>
        <authorList>
            <person name="Goeker M."/>
        </authorList>
    </citation>
    <scope>NUCLEOTIDE SEQUENCE [LARGE SCALE GENOMIC DNA]</scope>
    <source>
        <strain evidence="2 3">DSM 18435</strain>
    </source>
</reference>
<dbReference type="InterPro" id="IPR012338">
    <property type="entry name" value="Beta-lactam/transpept-like"/>
</dbReference>
<dbReference type="InterPro" id="IPR001466">
    <property type="entry name" value="Beta-lactam-related"/>
</dbReference>